<dbReference type="InterPro" id="IPR050774">
    <property type="entry name" value="KCMF1/Dystrophin"/>
</dbReference>
<dbReference type="Proteomes" id="UP000001593">
    <property type="component" value="Unassembled WGS sequence"/>
</dbReference>
<feature type="region of interest" description="Disordered" evidence="5">
    <location>
        <begin position="41"/>
        <end position="86"/>
    </location>
</feature>
<dbReference type="PANTHER" id="PTHR12268:SF14">
    <property type="entry name" value="DYSTROPHIN-1"/>
    <property type="match status" value="1"/>
</dbReference>
<dbReference type="EMBL" id="DS471795">
    <property type="protein sequence ID" value="EDO28261.1"/>
    <property type="molecule type" value="Genomic_DNA"/>
</dbReference>
<gene>
    <name evidence="6" type="ORF">NEMVEDRAFT_v1g223193</name>
</gene>
<evidence type="ECO:0000256" key="3">
    <source>
        <dbReference type="ARBA" id="ARBA00022837"/>
    </source>
</evidence>
<evidence type="ECO:0000256" key="4">
    <source>
        <dbReference type="ARBA" id="ARBA00023212"/>
    </source>
</evidence>
<reference evidence="6 7" key="1">
    <citation type="journal article" date="2007" name="Science">
        <title>Sea anemone genome reveals ancestral eumetazoan gene repertoire and genomic organization.</title>
        <authorList>
            <person name="Putnam N.H."/>
            <person name="Srivastava M."/>
            <person name="Hellsten U."/>
            <person name="Dirks B."/>
            <person name="Chapman J."/>
            <person name="Salamov A."/>
            <person name="Terry A."/>
            <person name="Shapiro H."/>
            <person name="Lindquist E."/>
            <person name="Kapitonov V.V."/>
            <person name="Jurka J."/>
            <person name="Genikhovich G."/>
            <person name="Grigoriev I.V."/>
            <person name="Lucas S.M."/>
            <person name="Steele R.E."/>
            <person name="Finnerty J.R."/>
            <person name="Technau U."/>
            <person name="Martindale M.Q."/>
            <person name="Rokhsar D.S."/>
        </authorList>
    </citation>
    <scope>NUCLEOTIDE SEQUENCE [LARGE SCALE GENOMIC DNA]</scope>
    <source>
        <strain evidence="7">CH2 X CH6</strain>
    </source>
</reference>
<dbReference type="eggNOG" id="KOG4286">
    <property type="taxonomic scope" value="Eukaryota"/>
</dbReference>
<evidence type="ECO:0000256" key="5">
    <source>
        <dbReference type="SAM" id="MobiDB-lite"/>
    </source>
</evidence>
<dbReference type="InParanoid" id="A7T6Z3"/>
<evidence type="ECO:0000313" key="6">
    <source>
        <dbReference type="EMBL" id="EDO28261.1"/>
    </source>
</evidence>
<dbReference type="HOGENOM" id="CLU_1212427_0_0_1"/>
<dbReference type="AlphaFoldDB" id="A7T6Z3"/>
<protein>
    <submittedName>
        <fullName evidence="6">Uncharacterized protein</fullName>
    </submittedName>
</protein>
<organism evidence="6 7">
    <name type="scientific">Nematostella vectensis</name>
    <name type="common">Starlet sea anemone</name>
    <dbReference type="NCBI Taxonomy" id="45351"/>
    <lineage>
        <taxon>Eukaryota</taxon>
        <taxon>Metazoa</taxon>
        <taxon>Cnidaria</taxon>
        <taxon>Anthozoa</taxon>
        <taxon>Hexacorallia</taxon>
        <taxon>Actiniaria</taxon>
        <taxon>Edwardsiidae</taxon>
        <taxon>Nematostella</taxon>
    </lineage>
</organism>
<sequence>GCFWAGRVSKGHKIGHPTQEYCLAPSQKEDIKDFAKVMRNKVSKKKKPTDPAKGRFIAIPNQDAGPASDDEFSVDGPSKSTKFSPDTHDMLCSYAARLADYEKTEKSPPRGEPSHKHPRDHIVLRDEIDHIHELQQQSPDRTLALVPDFLDDSASAEQLRRRKERLVAREEILEAHNTQLQIQLSRLRALLYQACSTKGLNPIVIVLKAGIKTSCKLELNLNNTKTNLT</sequence>
<accession>A7T6Z3</accession>
<evidence type="ECO:0000313" key="7">
    <source>
        <dbReference type="Proteomes" id="UP000001593"/>
    </source>
</evidence>
<name>A7T6Z3_NEMVE</name>
<dbReference type="PANTHER" id="PTHR12268">
    <property type="entry name" value="E3 UBIQUITIN-PROTEIN LIGASE KCMF1"/>
    <property type="match status" value="1"/>
</dbReference>
<feature type="non-terminal residue" evidence="6">
    <location>
        <position position="1"/>
    </location>
</feature>
<keyword evidence="4" id="KW-0206">Cytoskeleton</keyword>
<dbReference type="STRING" id="45351.A7T6Z3"/>
<keyword evidence="7" id="KW-1185">Reference proteome</keyword>
<evidence type="ECO:0000256" key="2">
    <source>
        <dbReference type="ARBA" id="ARBA00022490"/>
    </source>
</evidence>
<dbReference type="PhylomeDB" id="A7T6Z3"/>
<keyword evidence="3" id="KW-0106">Calcium</keyword>
<comment type="subcellular location">
    <subcellularLocation>
        <location evidence="1">Cytoplasm</location>
    </subcellularLocation>
</comment>
<proteinExistence type="predicted"/>
<evidence type="ECO:0000256" key="1">
    <source>
        <dbReference type="ARBA" id="ARBA00004496"/>
    </source>
</evidence>
<keyword evidence="2" id="KW-0963">Cytoplasm</keyword>